<evidence type="ECO:0000313" key="2">
    <source>
        <dbReference type="EMBL" id="GJE87540.1"/>
    </source>
</evidence>
<dbReference type="Proteomes" id="UP000703269">
    <property type="component" value="Unassembled WGS sequence"/>
</dbReference>
<sequence>MRTALLNGSCATIKFESLSPTGPASAKHLSAKLKCVFAPEAATCSVEVSPACDTLRNVWIHKSPQLFRPFDAPGVNSMLQRMLNKVSTDEAERSRVLGPGYEQLRVWMSGQDPPRVPQATTSVRGCRVANGCEDSSPGELPLKKRKTKA</sequence>
<organism evidence="2 3">
    <name type="scientific">Phanerochaete sordida</name>
    <dbReference type="NCBI Taxonomy" id="48140"/>
    <lineage>
        <taxon>Eukaryota</taxon>
        <taxon>Fungi</taxon>
        <taxon>Dikarya</taxon>
        <taxon>Basidiomycota</taxon>
        <taxon>Agaricomycotina</taxon>
        <taxon>Agaricomycetes</taxon>
        <taxon>Polyporales</taxon>
        <taxon>Phanerochaetaceae</taxon>
        <taxon>Phanerochaete</taxon>
    </lineage>
</organism>
<reference evidence="2 3" key="1">
    <citation type="submission" date="2021-08" db="EMBL/GenBank/DDBJ databases">
        <title>Draft Genome Sequence of Phanerochaete sordida strain YK-624.</title>
        <authorList>
            <person name="Mori T."/>
            <person name="Dohra H."/>
            <person name="Suzuki T."/>
            <person name="Kawagishi H."/>
            <person name="Hirai H."/>
        </authorList>
    </citation>
    <scope>NUCLEOTIDE SEQUENCE [LARGE SCALE GENOMIC DNA]</scope>
    <source>
        <strain evidence="2 3">YK-624</strain>
    </source>
</reference>
<gene>
    <name evidence="2" type="ORF">PsYK624_036230</name>
</gene>
<protein>
    <submittedName>
        <fullName evidence="2">Uncharacterized protein</fullName>
    </submittedName>
</protein>
<evidence type="ECO:0000313" key="3">
    <source>
        <dbReference type="Proteomes" id="UP000703269"/>
    </source>
</evidence>
<dbReference type="AlphaFoldDB" id="A0A9P3G4Q5"/>
<accession>A0A9P3G4Q5</accession>
<proteinExistence type="predicted"/>
<keyword evidence="3" id="KW-1185">Reference proteome</keyword>
<feature type="region of interest" description="Disordered" evidence="1">
    <location>
        <begin position="128"/>
        <end position="149"/>
    </location>
</feature>
<evidence type="ECO:0000256" key="1">
    <source>
        <dbReference type="SAM" id="MobiDB-lite"/>
    </source>
</evidence>
<comment type="caution">
    <text evidence="2">The sequence shown here is derived from an EMBL/GenBank/DDBJ whole genome shotgun (WGS) entry which is preliminary data.</text>
</comment>
<name>A0A9P3G4Q5_9APHY</name>
<dbReference type="EMBL" id="BPQB01000006">
    <property type="protein sequence ID" value="GJE87540.1"/>
    <property type="molecule type" value="Genomic_DNA"/>
</dbReference>